<dbReference type="Proteomes" id="UP000707535">
    <property type="component" value="Unassembled WGS sequence"/>
</dbReference>
<reference evidence="2" key="1">
    <citation type="journal article" date="2021" name="PeerJ">
        <title>Extensive microbial diversity within the chicken gut microbiome revealed by metagenomics and culture.</title>
        <authorList>
            <person name="Gilroy R."/>
            <person name="Ravi A."/>
            <person name="Getino M."/>
            <person name="Pursley I."/>
            <person name="Horton D.L."/>
            <person name="Alikhan N.F."/>
            <person name="Baker D."/>
            <person name="Gharbi K."/>
            <person name="Hall N."/>
            <person name="Watson M."/>
            <person name="Adriaenssens E.M."/>
            <person name="Foster-Nyarko E."/>
            <person name="Jarju S."/>
            <person name="Secka A."/>
            <person name="Antonio M."/>
            <person name="Oren A."/>
            <person name="Chaudhuri R.R."/>
            <person name="La Ragione R."/>
            <person name="Hildebrand F."/>
            <person name="Pallen M.J."/>
        </authorList>
    </citation>
    <scope>NUCLEOTIDE SEQUENCE</scope>
    <source>
        <strain evidence="2">CHK174-6876</strain>
    </source>
</reference>
<evidence type="ECO:0000259" key="1">
    <source>
        <dbReference type="Pfam" id="PF00535"/>
    </source>
</evidence>
<dbReference type="PANTHER" id="PTHR43685">
    <property type="entry name" value="GLYCOSYLTRANSFERASE"/>
    <property type="match status" value="1"/>
</dbReference>
<sequence length="92" mass="10588">MDKDNITQGLVTVIMPAYNSEKYIEQSIESVINQTYGKWELFVIDDFSNDRTVEKVQKYHDERIKLIKLEQNSGVAHARNVGIKHANGEYTA</sequence>
<dbReference type="InterPro" id="IPR001173">
    <property type="entry name" value="Glyco_trans_2-like"/>
</dbReference>
<feature type="domain" description="Glycosyltransferase 2-like" evidence="1">
    <location>
        <begin position="12"/>
        <end position="91"/>
    </location>
</feature>
<dbReference type="Pfam" id="PF00535">
    <property type="entry name" value="Glycos_transf_2"/>
    <property type="match status" value="1"/>
</dbReference>
<evidence type="ECO:0000313" key="2">
    <source>
        <dbReference type="EMBL" id="HJE96895.1"/>
    </source>
</evidence>
<dbReference type="CDD" id="cd00761">
    <property type="entry name" value="Glyco_tranf_GTA_type"/>
    <property type="match status" value="1"/>
</dbReference>
<comment type="caution">
    <text evidence="2">The sequence shown here is derived from an EMBL/GenBank/DDBJ whole genome shotgun (WGS) entry which is preliminary data.</text>
</comment>
<proteinExistence type="predicted"/>
<reference evidence="2" key="2">
    <citation type="submission" date="2021-09" db="EMBL/GenBank/DDBJ databases">
        <authorList>
            <person name="Gilroy R."/>
        </authorList>
    </citation>
    <scope>NUCLEOTIDE SEQUENCE</scope>
    <source>
        <strain evidence="2">CHK174-6876</strain>
    </source>
</reference>
<gene>
    <name evidence="2" type="ORF">K8V00_04675</name>
</gene>
<dbReference type="InterPro" id="IPR050834">
    <property type="entry name" value="Glycosyltransf_2"/>
</dbReference>
<dbReference type="EMBL" id="DYXG01000039">
    <property type="protein sequence ID" value="HJE96895.1"/>
    <property type="molecule type" value="Genomic_DNA"/>
</dbReference>
<dbReference type="SUPFAM" id="SSF53448">
    <property type="entry name" value="Nucleotide-diphospho-sugar transferases"/>
    <property type="match status" value="1"/>
</dbReference>
<protein>
    <submittedName>
        <fullName evidence="2">Glycosyltransferase</fullName>
    </submittedName>
</protein>
<organism evidence="2 3">
    <name type="scientific">Ligilactobacillus acidipiscis</name>
    <dbReference type="NCBI Taxonomy" id="89059"/>
    <lineage>
        <taxon>Bacteria</taxon>
        <taxon>Bacillati</taxon>
        <taxon>Bacillota</taxon>
        <taxon>Bacilli</taxon>
        <taxon>Lactobacillales</taxon>
        <taxon>Lactobacillaceae</taxon>
        <taxon>Ligilactobacillus</taxon>
    </lineage>
</organism>
<dbReference type="AlphaFoldDB" id="A0A921K193"/>
<accession>A0A921K193</accession>
<evidence type="ECO:0000313" key="3">
    <source>
        <dbReference type="Proteomes" id="UP000707535"/>
    </source>
</evidence>
<dbReference type="Gene3D" id="3.90.550.10">
    <property type="entry name" value="Spore Coat Polysaccharide Biosynthesis Protein SpsA, Chain A"/>
    <property type="match status" value="1"/>
</dbReference>
<feature type="non-terminal residue" evidence="2">
    <location>
        <position position="92"/>
    </location>
</feature>
<dbReference type="PANTHER" id="PTHR43685:SF2">
    <property type="entry name" value="GLYCOSYLTRANSFERASE 2-LIKE DOMAIN-CONTAINING PROTEIN"/>
    <property type="match status" value="1"/>
</dbReference>
<name>A0A921K193_9LACO</name>
<dbReference type="InterPro" id="IPR029044">
    <property type="entry name" value="Nucleotide-diphossugar_trans"/>
</dbReference>